<feature type="transmembrane region" description="Helical" evidence="5">
    <location>
        <begin position="199"/>
        <end position="223"/>
    </location>
</feature>
<accession>A0A9W2XG19</accession>
<dbReference type="InterPro" id="IPR007110">
    <property type="entry name" value="Ig-like_dom"/>
</dbReference>
<keyword evidence="8" id="KW-1185">Reference proteome</keyword>
<keyword evidence="5" id="KW-1133">Transmembrane helix</keyword>
<sequence>MTRLYFVLCLVCSCSVSGQSPTFGLMGLKLNLKPQFNGSKQLDEILWKHNGNKVVEFDGIKQQEFGLFENRVTLDWISAELSITGLTLDDSGVYEVEVYTDKVLKRQTLNLEVLEKLAKPNIKCETSNDGEEATLTCSVESRQPQYLMYEWIYHGTGQRLTVPLSDKSKEYTCIVRNRLSNATATVTAKTCYPDEGVSALTISLIVAVVLLGAVIAVVVGIIYCKRYNKGLKNETTHNEEGTSLLHRTLTVPSDQRLGGELLYNNNTTSDLERSDTQNIELCKHEILVRD</sequence>
<organism evidence="8 9">
    <name type="scientific">Betta splendens</name>
    <name type="common">Siamese fighting fish</name>
    <dbReference type="NCBI Taxonomy" id="158456"/>
    <lineage>
        <taxon>Eukaryota</taxon>
        <taxon>Metazoa</taxon>
        <taxon>Chordata</taxon>
        <taxon>Craniata</taxon>
        <taxon>Vertebrata</taxon>
        <taxon>Euteleostomi</taxon>
        <taxon>Actinopterygii</taxon>
        <taxon>Neopterygii</taxon>
        <taxon>Teleostei</taxon>
        <taxon>Neoteleostei</taxon>
        <taxon>Acanthomorphata</taxon>
        <taxon>Anabantaria</taxon>
        <taxon>Anabantiformes</taxon>
        <taxon>Anabantoidei</taxon>
        <taxon>Osphronemidae</taxon>
        <taxon>Betta</taxon>
    </lineage>
</organism>
<keyword evidence="3 5" id="KW-0472">Membrane</keyword>
<dbReference type="AlphaFoldDB" id="A0A9W2XG19"/>
<proteinExistence type="predicted"/>
<dbReference type="InterPro" id="IPR036179">
    <property type="entry name" value="Ig-like_dom_sf"/>
</dbReference>
<dbReference type="PROSITE" id="PS50835">
    <property type="entry name" value="IG_LIKE"/>
    <property type="match status" value="1"/>
</dbReference>
<feature type="signal peptide" evidence="6">
    <location>
        <begin position="1"/>
        <end position="18"/>
    </location>
</feature>
<evidence type="ECO:0000256" key="2">
    <source>
        <dbReference type="ARBA" id="ARBA00022729"/>
    </source>
</evidence>
<evidence type="ECO:0000256" key="6">
    <source>
        <dbReference type="SAM" id="SignalP"/>
    </source>
</evidence>
<dbReference type="GeneID" id="129603481"/>
<feature type="domain" description="Ig-like" evidence="7">
    <location>
        <begin position="120"/>
        <end position="187"/>
    </location>
</feature>
<dbReference type="InterPro" id="IPR015631">
    <property type="entry name" value="CD2/SLAM_rcpt"/>
</dbReference>
<dbReference type="SMART" id="SM00409">
    <property type="entry name" value="IG"/>
    <property type="match status" value="2"/>
</dbReference>
<dbReference type="PANTHER" id="PTHR12080">
    <property type="entry name" value="SIGNALING LYMPHOCYTIC ACTIVATION MOLECULE"/>
    <property type="match status" value="1"/>
</dbReference>
<dbReference type="Gene3D" id="2.60.40.10">
    <property type="entry name" value="Immunoglobulins"/>
    <property type="match status" value="2"/>
</dbReference>
<evidence type="ECO:0000259" key="7">
    <source>
        <dbReference type="PROSITE" id="PS50835"/>
    </source>
</evidence>
<keyword evidence="2 6" id="KW-0732">Signal</keyword>
<dbReference type="KEGG" id="bspl:129603481"/>
<protein>
    <submittedName>
        <fullName evidence="9">Lymphocyte function-associated antigen 3-like</fullName>
    </submittedName>
</protein>
<gene>
    <name evidence="9" type="primary">LOC129603481</name>
</gene>
<dbReference type="SUPFAM" id="SSF48726">
    <property type="entry name" value="Immunoglobulin"/>
    <property type="match status" value="2"/>
</dbReference>
<comment type="subcellular location">
    <subcellularLocation>
        <location evidence="1">Membrane</location>
    </subcellularLocation>
</comment>
<reference evidence="9" key="1">
    <citation type="submission" date="2025-08" db="UniProtKB">
        <authorList>
            <consortium name="RefSeq"/>
        </authorList>
    </citation>
    <scope>IDENTIFICATION</scope>
</reference>
<feature type="chain" id="PRO_5040981294" evidence="6">
    <location>
        <begin position="19"/>
        <end position="290"/>
    </location>
</feature>
<evidence type="ECO:0000256" key="4">
    <source>
        <dbReference type="ARBA" id="ARBA00023180"/>
    </source>
</evidence>
<dbReference type="Proteomes" id="UP000515150">
    <property type="component" value="Chromosome 21"/>
</dbReference>
<dbReference type="PANTHER" id="PTHR12080:SF55">
    <property type="entry name" value="LYMPHOCYTE FUNCTION-ASSOCIATED ANTIGEN 3"/>
    <property type="match status" value="1"/>
</dbReference>
<dbReference type="InterPro" id="IPR003599">
    <property type="entry name" value="Ig_sub"/>
</dbReference>
<dbReference type="OrthoDB" id="9427418at2759"/>
<evidence type="ECO:0000313" key="9">
    <source>
        <dbReference type="RefSeq" id="XP_055360848.1"/>
    </source>
</evidence>
<dbReference type="GO" id="GO:0016020">
    <property type="term" value="C:membrane"/>
    <property type="evidence" value="ECO:0007669"/>
    <property type="project" value="UniProtKB-SubCell"/>
</dbReference>
<dbReference type="RefSeq" id="XP_055360848.1">
    <property type="nucleotide sequence ID" value="XM_055504873.1"/>
</dbReference>
<keyword evidence="5" id="KW-0812">Transmembrane</keyword>
<evidence type="ECO:0000256" key="5">
    <source>
        <dbReference type="SAM" id="Phobius"/>
    </source>
</evidence>
<evidence type="ECO:0000313" key="8">
    <source>
        <dbReference type="Proteomes" id="UP000515150"/>
    </source>
</evidence>
<name>A0A9W2XG19_BETSP</name>
<keyword evidence="4" id="KW-0325">Glycoprotein</keyword>
<evidence type="ECO:0000256" key="1">
    <source>
        <dbReference type="ARBA" id="ARBA00004370"/>
    </source>
</evidence>
<dbReference type="InterPro" id="IPR013783">
    <property type="entry name" value="Ig-like_fold"/>
</dbReference>
<evidence type="ECO:0000256" key="3">
    <source>
        <dbReference type="ARBA" id="ARBA00023136"/>
    </source>
</evidence>